<evidence type="ECO:0000313" key="11">
    <source>
        <dbReference type="EMBL" id="KAF2305844.1"/>
    </source>
</evidence>
<feature type="compositionally biased region" description="Polar residues" evidence="9">
    <location>
        <begin position="99"/>
        <end position="116"/>
    </location>
</feature>
<evidence type="ECO:0000256" key="7">
    <source>
        <dbReference type="PROSITE-ProRule" id="PRU00283"/>
    </source>
</evidence>
<evidence type="ECO:0000256" key="8">
    <source>
        <dbReference type="SAM" id="Coils"/>
    </source>
</evidence>
<dbReference type="PANTHER" id="PTHR37739">
    <property type="entry name" value="KINESIN-LIKE PROTEIN KIN-12D"/>
    <property type="match status" value="1"/>
</dbReference>
<dbReference type="Gene3D" id="3.40.850.10">
    <property type="entry name" value="Kinesin motor domain"/>
    <property type="match status" value="1"/>
</dbReference>
<dbReference type="PROSITE" id="PS00411">
    <property type="entry name" value="KINESIN_MOTOR_1"/>
    <property type="match status" value="1"/>
</dbReference>
<keyword evidence="2 7" id="KW-0547">Nucleotide-binding</keyword>
<organism evidence="11 12">
    <name type="scientific">Hevea brasiliensis</name>
    <name type="common">Para rubber tree</name>
    <name type="synonym">Siphonia brasiliensis</name>
    <dbReference type="NCBI Taxonomy" id="3981"/>
    <lineage>
        <taxon>Eukaryota</taxon>
        <taxon>Viridiplantae</taxon>
        <taxon>Streptophyta</taxon>
        <taxon>Embryophyta</taxon>
        <taxon>Tracheophyta</taxon>
        <taxon>Spermatophyta</taxon>
        <taxon>Magnoliopsida</taxon>
        <taxon>eudicotyledons</taxon>
        <taxon>Gunneridae</taxon>
        <taxon>Pentapetalae</taxon>
        <taxon>rosids</taxon>
        <taxon>fabids</taxon>
        <taxon>Malpighiales</taxon>
        <taxon>Euphorbiaceae</taxon>
        <taxon>Crotonoideae</taxon>
        <taxon>Micrandreae</taxon>
        <taxon>Hevea</taxon>
    </lineage>
</organism>
<dbReference type="GO" id="GO:0003777">
    <property type="term" value="F:microtubule motor activity"/>
    <property type="evidence" value="ECO:0007669"/>
    <property type="project" value="InterPro"/>
</dbReference>
<dbReference type="PANTHER" id="PTHR37739:SF8">
    <property type="entry name" value="KINESIN-LIKE PROTEIN KIN-12D"/>
    <property type="match status" value="1"/>
</dbReference>
<gene>
    <name evidence="11" type="ORF">GH714_008343</name>
</gene>
<accession>A0A6A6LXW5</accession>
<dbReference type="InterPro" id="IPR036961">
    <property type="entry name" value="Kinesin_motor_dom_sf"/>
</dbReference>
<protein>
    <recommendedName>
        <fullName evidence="10">Kinesin motor domain-containing protein</fullName>
    </recommendedName>
</protein>
<comment type="caution">
    <text evidence="7">Lacks conserved residue(s) required for the propagation of feature annotation.</text>
</comment>
<dbReference type="GO" id="GO:0005874">
    <property type="term" value="C:microtubule"/>
    <property type="evidence" value="ECO:0007669"/>
    <property type="project" value="UniProtKB-KW"/>
</dbReference>
<feature type="domain" description="Kinesin motor" evidence="10">
    <location>
        <begin position="506"/>
        <end position="545"/>
    </location>
</feature>
<dbReference type="GO" id="GO:0008017">
    <property type="term" value="F:microtubule binding"/>
    <property type="evidence" value="ECO:0007669"/>
    <property type="project" value="InterPro"/>
</dbReference>
<dbReference type="PROSITE" id="PS50067">
    <property type="entry name" value="KINESIN_MOTOR_2"/>
    <property type="match status" value="2"/>
</dbReference>
<evidence type="ECO:0000259" key="10">
    <source>
        <dbReference type="PROSITE" id="PS50067"/>
    </source>
</evidence>
<dbReference type="AlphaFoldDB" id="A0A6A6LXW5"/>
<dbReference type="InterPro" id="IPR001752">
    <property type="entry name" value="Kinesin_motor_dom"/>
</dbReference>
<evidence type="ECO:0000256" key="2">
    <source>
        <dbReference type="ARBA" id="ARBA00022741"/>
    </source>
</evidence>
<evidence type="ECO:0000313" key="12">
    <source>
        <dbReference type="Proteomes" id="UP000467840"/>
    </source>
</evidence>
<keyword evidence="3 7" id="KW-0067">ATP-binding</keyword>
<keyword evidence="12" id="KW-1185">Reference proteome</keyword>
<proteinExistence type="inferred from homology"/>
<feature type="region of interest" description="Disordered" evidence="9">
    <location>
        <begin position="1"/>
        <end position="173"/>
    </location>
</feature>
<name>A0A6A6LXW5_HEVBR</name>
<dbReference type="InterPro" id="IPR044986">
    <property type="entry name" value="KIF15/KIN-12"/>
</dbReference>
<dbReference type="InterPro" id="IPR027417">
    <property type="entry name" value="P-loop_NTPase"/>
</dbReference>
<evidence type="ECO:0000256" key="5">
    <source>
        <dbReference type="ARBA" id="ARBA00023175"/>
    </source>
</evidence>
<dbReference type="GO" id="GO:0005524">
    <property type="term" value="F:ATP binding"/>
    <property type="evidence" value="ECO:0007669"/>
    <property type="project" value="UniProtKB-UniRule"/>
</dbReference>
<feature type="binding site" evidence="7">
    <location>
        <begin position="305"/>
        <end position="312"/>
    </location>
    <ligand>
        <name>ATP</name>
        <dbReference type="ChEBI" id="CHEBI:30616"/>
    </ligand>
</feature>
<dbReference type="EMBL" id="JAAGAX010000008">
    <property type="protein sequence ID" value="KAF2305844.1"/>
    <property type="molecule type" value="Genomic_DNA"/>
</dbReference>
<dbReference type="Pfam" id="PF00225">
    <property type="entry name" value="Kinesin"/>
    <property type="match status" value="1"/>
</dbReference>
<feature type="compositionally biased region" description="Polar residues" evidence="9">
    <location>
        <begin position="30"/>
        <end position="47"/>
    </location>
</feature>
<keyword evidence="4 8" id="KW-0175">Coiled coil</keyword>
<comment type="similarity">
    <text evidence="6">Belongs to the TRAFAC class myosin-kinesin ATPase superfamily. Kinesin family. KIN-12 subfamily.</text>
</comment>
<feature type="coiled-coil region" evidence="8">
    <location>
        <begin position="905"/>
        <end position="970"/>
    </location>
</feature>
<evidence type="ECO:0000256" key="9">
    <source>
        <dbReference type="SAM" id="MobiDB-lite"/>
    </source>
</evidence>
<keyword evidence="1" id="KW-0493">Microtubule</keyword>
<dbReference type="GO" id="GO:0007018">
    <property type="term" value="P:microtubule-based movement"/>
    <property type="evidence" value="ECO:0007669"/>
    <property type="project" value="InterPro"/>
</dbReference>
<dbReference type="InterPro" id="IPR019821">
    <property type="entry name" value="Kinesin_motor_CS"/>
</dbReference>
<evidence type="ECO:0000256" key="6">
    <source>
        <dbReference type="ARBA" id="ARBA00034488"/>
    </source>
</evidence>
<feature type="domain" description="Kinesin motor" evidence="10">
    <location>
        <begin position="279"/>
        <end position="496"/>
    </location>
</feature>
<dbReference type="SMART" id="SM00129">
    <property type="entry name" value="KISc"/>
    <property type="match status" value="1"/>
</dbReference>
<feature type="compositionally biased region" description="Low complexity" evidence="9">
    <location>
        <begin position="142"/>
        <end position="172"/>
    </location>
</feature>
<dbReference type="PRINTS" id="PR00380">
    <property type="entry name" value="KINESINHEAVY"/>
</dbReference>
<evidence type="ECO:0000256" key="1">
    <source>
        <dbReference type="ARBA" id="ARBA00022701"/>
    </source>
</evidence>
<reference evidence="11 12" key="1">
    <citation type="journal article" date="2020" name="Mol. Plant">
        <title>The Chromosome-Based Rubber Tree Genome Provides New Insights into Spurge Genome Evolution and Rubber Biosynthesis.</title>
        <authorList>
            <person name="Liu J."/>
            <person name="Shi C."/>
            <person name="Shi C.C."/>
            <person name="Li W."/>
            <person name="Zhang Q.J."/>
            <person name="Zhang Y."/>
            <person name="Li K."/>
            <person name="Lu H.F."/>
            <person name="Shi C."/>
            <person name="Zhu S.T."/>
            <person name="Xiao Z.Y."/>
            <person name="Nan H."/>
            <person name="Yue Y."/>
            <person name="Zhu X.G."/>
            <person name="Wu Y."/>
            <person name="Hong X.N."/>
            <person name="Fan G.Y."/>
            <person name="Tong Y."/>
            <person name="Zhang D."/>
            <person name="Mao C.L."/>
            <person name="Liu Y.L."/>
            <person name="Hao S.J."/>
            <person name="Liu W.Q."/>
            <person name="Lv M.Q."/>
            <person name="Zhang H.B."/>
            <person name="Liu Y."/>
            <person name="Hu-Tang G.R."/>
            <person name="Wang J.P."/>
            <person name="Wang J.H."/>
            <person name="Sun Y.H."/>
            <person name="Ni S.B."/>
            <person name="Chen W.B."/>
            <person name="Zhang X.C."/>
            <person name="Jiao Y.N."/>
            <person name="Eichler E.E."/>
            <person name="Li G.H."/>
            <person name="Liu X."/>
            <person name="Gao L.Z."/>
        </authorList>
    </citation>
    <scope>NUCLEOTIDE SEQUENCE [LARGE SCALE GENOMIC DNA]</scope>
    <source>
        <strain evidence="12">cv. GT1</strain>
        <tissue evidence="11">Leaf</tissue>
    </source>
</reference>
<keyword evidence="5 7" id="KW-0505">Motor protein</keyword>
<evidence type="ECO:0000256" key="4">
    <source>
        <dbReference type="ARBA" id="ARBA00023054"/>
    </source>
</evidence>
<comment type="caution">
    <text evidence="11">The sequence shown here is derived from an EMBL/GenBank/DDBJ whole genome shotgun (WGS) entry which is preliminary data.</text>
</comment>
<dbReference type="SUPFAM" id="SSF52540">
    <property type="entry name" value="P-loop containing nucleoside triphosphate hydrolases"/>
    <property type="match status" value="1"/>
</dbReference>
<sequence>MLRDFKFLRRNSGKQSEEIENVPVNPRYSLASQARADSSRPPLNTIQVPAPILHPPNPKFEQEAVTARSKIDRTPAKPKPKNCDSTLPPDKYGGVGFHTKNQLGWTQGNGPSSTPSDSRDEMRPDINNYSVLLNHGGLPNITPRSTRRPTSSHSETNSTQSTPTKSVSKPPSLGFRSKYDGVIGGGRMGNFTALYRGIPVSSGSSTAVVNLLKCLILISRRIHHFGWITMYRFLFVCVLSVAWRSMHGYSRCLKQENAQSITWIGQPETRFTFDHVACESVDQDGLSPHGGELLSGYNSCMFAYGQTGSGKTYTMLGEIDDLELEVKPSQRRGLTPRIFEFLFARIQAEEESRRDERLKYNCKCSFLEIYNEQITDLLDPSSTNLLLREDVKQGVYVENLSEFEVRTVSDILKLLTQGSVNRKVAATNMNRQSSRSHSVFTCVIESRWEKDSTTNLRFARLNLVDLAGSERQKSSGAEGERLKEAANINKSLSTLGHDVTYDTQCDSGLAWWKSKTMIIANVSPSICCSAETLSTLKFAQRAKLIQNNAIVNEDSTGDVIALQHQIRLLKEELSLLKRQNVFRSLSFGSTGKDTTQVKDAACSENMHLNSLETTLAGALRREQMAETHIKKLEAKIEQLNCLVCQREEETRITKMMLRYREDKIQRMESILGDSLSQDTYLLEENRALCEEIQLLQAKVDKNPEITRFAMENIRLLDQLKRFQEFYQEGEREILLDKVSKLQEQVCVELDANQNFVLFDLLYGTSEIKMPFSAAAHYLDGKSIRITIPMSMANLRETHDLQFMLDNLKCTAQDKDDNVKNIKDPSEALTSEFGMLRGVKNGGKACILSEMKHAEEVLDLQLQLDILKIILKEERSIHGEVEERTACLSRELELANEKLLFVSKQHGEATHELKEAKLVVEALESQQILTINEMEDLRKSNSHYLELLHEKATNEEEMDEVRRQAEAETVEVIVCMQEELSILQQQVHNCHLKEIETNKVVMLLENELKELKGELHLLTKDNKSCMES</sequence>
<dbReference type="Proteomes" id="UP000467840">
    <property type="component" value="Chromosome 9"/>
</dbReference>
<evidence type="ECO:0000256" key="3">
    <source>
        <dbReference type="ARBA" id="ARBA00022840"/>
    </source>
</evidence>